<reference evidence="2 3" key="1">
    <citation type="submission" date="2022-03" db="EMBL/GenBank/DDBJ databases">
        <title>Draft genome sequence of Furfurilactobacillus curtus JCM 31185.</title>
        <authorList>
            <person name="Suzuki S."/>
            <person name="Endo A."/>
            <person name="Kajikawa A."/>
        </authorList>
    </citation>
    <scope>NUCLEOTIDE SEQUENCE [LARGE SCALE GENOMIC DNA]</scope>
    <source>
        <strain evidence="2 3">JCM 31185</strain>
    </source>
</reference>
<keyword evidence="1" id="KW-1133">Transmembrane helix</keyword>
<keyword evidence="3" id="KW-1185">Reference proteome</keyword>
<name>A0ABQ5JLV9_9LACO</name>
<accession>A0ABQ5JLV9</accession>
<dbReference type="Proteomes" id="UP001628078">
    <property type="component" value="Unassembled WGS sequence"/>
</dbReference>
<sequence>MNIQANQFYREPWFGIVLTVLFFPAGVYVIFRFGSWQRHTKVWLSLGLSILCVIVWTIAGLAPASSNQSVGQSWLSTNKTTTVIPKTKLSFNVDNNGDVRLHGTTNLPDRSQLRVTISQKDLVLGDQVKVNHGAFTSSKLTSAGHPLPTGAYRVHLTNNSWTNQPQSVRTKLGSRGENLRGDETVKTGKSHQIDFTNTVNYQP</sequence>
<evidence type="ECO:0000256" key="1">
    <source>
        <dbReference type="SAM" id="Phobius"/>
    </source>
</evidence>
<feature type="transmembrane region" description="Helical" evidence="1">
    <location>
        <begin position="12"/>
        <end position="31"/>
    </location>
</feature>
<proteinExistence type="predicted"/>
<protein>
    <recommendedName>
        <fullName evidence="4">DUF4131 domain-containing protein</fullName>
    </recommendedName>
</protein>
<keyword evidence="1" id="KW-0812">Transmembrane</keyword>
<evidence type="ECO:0000313" key="2">
    <source>
        <dbReference type="EMBL" id="GKT05110.1"/>
    </source>
</evidence>
<dbReference type="EMBL" id="BQXO01000001">
    <property type="protein sequence ID" value="GKT05110.1"/>
    <property type="molecule type" value="Genomic_DNA"/>
</dbReference>
<organism evidence="2 3">
    <name type="scientific">Furfurilactobacillus curtus</name>
    <dbReference type="NCBI Taxonomy" id="1746200"/>
    <lineage>
        <taxon>Bacteria</taxon>
        <taxon>Bacillati</taxon>
        <taxon>Bacillota</taxon>
        <taxon>Bacilli</taxon>
        <taxon>Lactobacillales</taxon>
        <taxon>Lactobacillaceae</taxon>
        <taxon>Furfurilactobacillus</taxon>
    </lineage>
</organism>
<evidence type="ECO:0000313" key="3">
    <source>
        <dbReference type="Proteomes" id="UP001628078"/>
    </source>
</evidence>
<feature type="transmembrane region" description="Helical" evidence="1">
    <location>
        <begin position="43"/>
        <end position="62"/>
    </location>
</feature>
<comment type="caution">
    <text evidence="2">The sequence shown here is derived from an EMBL/GenBank/DDBJ whole genome shotgun (WGS) entry which is preliminary data.</text>
</comment>
<gene>
    <name evidence="2" type="ORF">JCM31185_03990</name>
</gene>
<dbReference type="RefSeq" id="WP_407882368.1">
    <property type="nucleotide sequence ID" value="NZ_BQXO01000001.1"/>
</dbReference>
<evidence type="ECO:0008006" key="4">
    <source>
        <dbReference type="Google" id="ProtNLM"/>
    </source>
</evidence>
<keyword evidence="1" id="KW-0472">Membrane</keyword>